<evidence type="ECO:0000313" key="1">
    <source>
        <dbReference type="EMBL" id="MCE0482184.1"/>
    </source>
</evidence>
<gene>
    <name evidence="1" type="ORF">HAX54_040653</name>
</gene>
<proteinExistence type="predicted"/>
<sequence length="189" mass="20987">MSGLSDGGLGEVVGIVSEPAGTMEKVDQPSSSVPMEEFDDENALIAQTSFTRSKCKGCEAVLQATLRSSKQIRLSKAGATKLVVDIIVIPDNDIEIERRRKRKGKGCGYSKGNNLQFPRNKFSNLVNSKSSLSKLVRKFDNEEKEEALFSSESLGTYDNEDDINNYVDDQEDPHLSRVIQFKFQTMLRG</sequence>
<name>A0ABS8VN21_DATST</name>
<keyword evidence="2" id="KW-1185">Reference proteome</keyword>
<reference evidence="1 2" key="1">
    <citation type="journal article" date="2021" name="BMC Genomics">
        <title>Datura genome reveals duplications of psychoactive alkaloid biosynthetic genes and high mutation rate following tissue culture.</title>
        <authorList>
            <person name="Rajewski A."/>
            <person name="Carter-House D."/>
            <person name="Stajich J."/>
            <person name="Litt A."/>
        </authorList>
    </citation>
    <scope>NUCLEOTIDE SEQUENCE [LARGE SCALE GENOMIC DNA]</scope>
    <source>
        <strain evidence="1">AR-01</strain>
    </source>
</reference>
<protein>
    <submittedName>
        <fullName evidence="1">Uncharacterized protein</fullName>
    </submittedName>
</protein>
<dbReference type="EMBL" id="JACEIK010005777">
    <property type="protein sequence ID" value="MCE0482184.1"/>
    <property type="molecule type" value="Genomic_DNA"/>
</dbReference>
<accession>A0ABS8VN21</accession>
<organism evidence="1 2">
    <name type="scientific">Datura stramonium</name>
    <name type="common">Jimsonweed</name>
    <name type="synonym">Common thornapple</name>
    <dbReference type="NCBI Taxonomy" id="4076"/>
    <lineage>
        <taxon>Eukaryota</taxon>
        <taxon>Viridiplantae</taxon>
        <taxon>Streptophyta</taxon>
        <taxon>Embryophyta</taxon>
        <taxon>Tracheophyta</taxon>
        <taxon>Spermatophyta</taxon>
        <taxon>Magnoliopsida</taxon>
        <taxon>eudicotyledons</taxon>
        <taxon>Gunneridae</taxon>
        <taxon>Pentapetalae</taxon>
        <taxon>asterids</taxon>
        <taxon>lamiids</taxon>
        <taxon>Solanales</taxon>
        <taxon>Solanaceae</taxon>
        <taxon>Solanoideae</taxon>
        <taxon>Datureae</taxon>
        <taxon>Datura</taxon>
    </lineage>
</organism>
<dbReference type="Proteomes" id="UP000823775">
    <property type="component" value="Unassembled WGS sequence"/>
</dbReference>
<comment type="caution">
    <text evidence="1">The sequence shown here is derived from an EMBL/GenBank/DDBJ whole genome shotgun (WGS) entry which is preliminary data.</text>
</comment>
<evidence type="ECO:0000313" key="2">
    <source>
        <dbReference type="Proteomes" id="UP000823775"/>
    </source>
</evidence>